<evidence type="ECO:0000256" key="1">
    <source>
        <dbReference type="ARBA" id="ARBA00023015"/>
    </source>
</evidence>
<proteinExistence type="predicted"/>
<dbReference type="InterPro" id="IPR041479">
    <property type="entry name" value="TetR_CgmR_C"/>
</dbReference>
<dbReference type="PRINTS" id="PR00455">
    <property type="entry name" value="HTHTETR"/>
</dbReference>
<dbReference type="Gene3D" id="1.10.357.10">
    <property type="entry name" value="Tetracycline Repressor, domain 2"/>
    <property type="match status" value="1"/>
</dbReference>
<evidence type="ECO:0000256" key="4">
    <source>
        <dbReference type="PROSITE-ProRule" id="PRU00335"/>
    </source>
</evidence>
<accession>A0A0N9NBT3</accession>
<feature type="DNA-binding region" description="H-T-H motif" evidence="4">
    <location>
        <begin position="26"/>
        <end position="45"/>
    </location>
</feature>
<keyword evidence="2 4" id="KW-0238">DNA-binding</keyword>
<dbReference type="EMBL" id="KT315928">
    <property type="protein sequence ID" value="ALG88040.1"/>
    <property type="molecule type" value="Genomic_DNA"/>
</dbReference>
<keyword evidence="1" id="KW-0805">Transcription regulation</keyword>
<sequence>MRPSNRSKILDAAVRVIHRDGLIGVTFDSVAAEASVTRGGMMYHFPSREALVQAIHEHLAAQWEASLESVAGRPKSEATPTERAIAYARTSARSANRAELLSALQSSESTATAAAWDTVLEGWASPAPEHLDDQAVLDRFIARLAADGLWVYESLTGKKLPDQIRDAIAAQIVSVIESASLRVSNK</sequence>
<reference evidence="6" key="1">
    <citation type="submission" date="2015-07" db="EMBL/GenBank/DDBJ databases">
        <title>Complete sequences of IncU plasmids harbouring quinolone resistance genes qnrS2 and aac(6')-Ib-cr in Aeromonas spp. from ornamental fish.</title>
        <authorList>
            <person name="Dolejska M."/>
            <person name="Dobiasova H."/>
        </authorList>
    </citation>
    <scope>NUCLEOTIDE SEQUENCE</scope>
    <source>
        <strain evidence="6">ASCH21</strain>
        <plasmid evidence="6">pASCH21</plasmid>
    </source>
</reference>
<dbReference type="GO" id="GO:0003700">
    <property type="term" value="F:DNA-binding transcription factor activity"/>
    <property type="evidence" value="ECO:0007669"/>
    <property type="project" value="TreeGrafter"/>
</dbReference>
<dbReference type="Pfam" id="PF17937">
    <property type="entry name" value="TetR_C_28"/>
    <property type="match status" value="1"/>
</dbReference>
<organism evidence="6">
    <name type="scientific">Aeromonas sobria</name>
    <dbReference type="NCBI Taxonomy" id="646"/>
    <lineage>
        <taxon>Bacteria</taxon>
        <taxon>Pseudomonadati</taxon>
        <taxon>Pseudomonadota</taxon>
        <taxon>Gammaproteobacteria</taxon>
        <taxon>Aeromonadales</taxon>
        <taxon>Aeromonadaceae</taxon>
        <taxon>Aeromonas</taxon>
    </lineage>
</organism>
<geneLocation type="plasmid" evidence="6">
    <name>pASCH21</name>
</geneLocation>
<evidence type="ECO:0000256" key="3">
    <source>
        <dbReference type="ARBA" id="ARBA00023163"/>
    </source>
</evidence>
<dbReference type="InterPro" id="IPR050109">
    <property type="entry name" value="HTH-type_TetR-like_transc_reg"/>
</dbReference>
<dbReference type="InterPro" id="IPR001647">
    <property type="entry name" value="HTH_TetR"/>
</dbReference>
<dbReference type="SUPFAM" id="SSF48498">
    <property type="entry name" value="Tetracyclin repressor-like, C-terminal domain"/>
    <property type="match status" value="1"/>
</dbReference>
<protein>
    <recommendedName>
        <fullName evidence="5">HTH tetR-type domain-containing protein</fullName>
    </recommendedName>
</protein>
<dbReference type="PROSITE" id="PS50977">
    <property type="entry name" value="HTH_TETR_2"/>
    <property type="match status" value="1"/>
</dbReference>
<dbReference type="Pfam" id="PF00440">
    <property type="entry name" value="TetR_N"/>
    <property type="match status" value="1"/>
</dbReference>
<dbReference type="PANTHER" id="PTHR30055">
    <property type="entry name" value="HTH-TYPE TRANSCRIPTIONAL REGULATOR RUTR"/>
    <property type="match status" value="1"/>
</dbReference>
<dbReference type="SUPFAM" id="SSF46689">
    <property type="entry name" value="Homeodomain-like"/>
    <property type="match status" value="1"/>
</dbReference>
<evidence type="ECO:0000313" key="6">
    <source>
        <dbReference type="EMBL" id="ALG88040.1"/>
    </source>
</evidence>
<keyword evidence="6" id="KW-0614">Plasmid</keyword>
<dbReference type="GO" id="GO:0000976">
    <property type="term" value="F:transcription cis-regulatory region binding"/>
    <property type="evidence" value="ECO:0007669"/>
    <property type="project" value="TreeGrafter"/>
</dbReference>
<dbReference type="InterPro" id="IPR036271">
    <property type="entry name" value="Tet_transcr_reg_TetR-rel_C_sf"/>
</dbReference>
<dbReference type="AlphaFoldDB" id="A0A0N9NBT3"/>
<name>A0A0N9NBT3_AERSO</name>
<dbReference type="RefSeq" id="WP_092320633.1">
    <property type="nucleotide sequence ID" value="NZ_KT315928.1"/>
</dbReference>
<feature type="domain" description="HTH tetR-type" evidence="5">
    <location>
        <begin position="3"/>
        <end position="63"/>
    </location>
</feature>
<evidence type="ECO:0000256" key="2">
    <source>
        <dbReference type="ARBA" id="ARBA00023125"/>
    </source>
</evidence>
<dbReference type="PANTHER" id="PTHR30055:SF234">
    <property type="entry name" value="HTH-TYPE TRANSCRIPTIONAL REGULATOR BETI"/>
    <property type="match status" value="1"/>
</dbReference>
<keyword evidence="3" id="KW-0804">Transcription</keyword>
<dbReference type="InterPro" id="IPR009057">
    <property type="entry name" value="Homeodomain-like_sf"/>
</dbReference>
<evidence type="ECO:0000259" key="5">
    <source>
        <dbReference type="PROSITE" id="PS50977"/>
    </source>
</evidence>